<name>A0A852TZR5_9ACTN</name>
<dbReference type="GO" id="GO:0051607">
    <property type="term" value="P:defense response to virus"/>
    <property type="evidence" value="ECO:0007669"/>
    <property type="project" value="UniProtKB-KW"/>
</dbReference>
<dbReference type="InterPro" id="IPR021124">
    <property type="entry name" value="CRISPR-assoc_prot_Cas5"/>
</dbReference>
<dbReference type="NCBIfam" id="TIGR02593">
    <property type="entry name" value="CRISPR_cas5"/>
    <property type="match status" value="1"/>
</dbReference>
<comment type="caution">
    <text evidence="2">The sequence shown here is derived from an EMBL/GenBank/DDBJ whole genome shotgun (WGS) entry which is preliminary data.</text>
</comment>
<evidence type="ECO:0000313" key="2">
    <source>
        <dbReference type="EMBL" id="NYE50066.1"/>
    </source>
</evidence>
<gene>
    <name evidence="2" type="ORF">HDA32_005186</name>
</gene>
<keyword evidence="3" id="KW-1185">Reference proteome</keyword>
<dbReference type="InterPro" id="IPR010147">
    <property type="entry name" value="CRISPR-assoc_prot_CasD"/>
</dbReference>
<dbReference type="Pfam" id="PF09704">
    <property type="entry name" value="Cas_Cas5d"/>
    <property type="match status" value="1"/>
</dbReference>
<dbReference type="RefSeq" id="WP_179645614.1">
    <property type="nucleotide sequence ID" value="NZ_BAAAYY010000014.1"/>
</dbReference>
<dbReference type="GO" id="GO:0043571">
    <property type="term" value="P:maintenance of CRISPR repeat elements"/>
    <property type="evidence" value="ECO:0007669"/>
    <property type="project" value="InterPro"/>
</dbReference>
<dbReference type="Proteomes" id="UP000589036">
    <property type="component" value="Unassembled WGS sequence"/>
</dbReference>
<dbReference type="Gene3D" id="3.30.70.2660">
    <property type="match status" value="1"/>
</dbReference>
<dbReference type="EMBL" id="JACCCC010000001">
    <property type="protein sequence ID" value="NYE50066.1"/>
    <property type="molecule type" value="Genomic_DNA"/>
</dbReference>
<evidence type="ECO:0000256" key="1">
    <source>
        <dbReference type="ARBA" id="ARBA00023118"/>
    </source>
</evidence>
<dbReference type="NCBIfam" id="TIGR01868">
    <property type="entry name" value="casD_Cas5e"/>
    <property type="match status" value="1"/>
</dbReference>
<dbReference type="AlphaFoldDB" id="A0A852TZR5"/>
<keyword evidence="1" id="KW-0051">Antiviral defense</keyword>
<proteinExistence type="predicted"/>
<dbReference type="GO" id="GO:0003723">
    <property type="term" value="F:RNA binding"/>
    <property type="evidence" value="ECO:0007669"/>
    <property type="project" value="InterPro"/>
</dbReference>
<organism evidence="2 3">
    <name type="scientific">Spinactinospora alkalitolerans</name>
    <dbReference type="NCBI Taxonomy" id="687207"/>
    <lineage>
        <taxon>Bacteria</taxon>
        <taxon>Bacillati</taxon>
        <taxon>Actinomycetota</taxon>
        <taxon>Actinomycetes</taxon>
        <taxon>Streptosporangiales</taxon>
        <taxon>Nocardiopsidaceae</taxon>
        <taxon>Spinactinospora</taxon>
    </lineage>
</organism>
<accession>A0A852TZR5</accession>
<dbReference type="InterPro" id="IPR013422">
    <property type="entry name" value="CRISPR-assoc_prot_Cas5_N"/>
</dbReference>
<dbReference type="CDD" id="cd09645">
    <property type="entry name" value="Cas5_I-E"/>
    <property type="match status" value="1"/>
</dbReference>
<reference evidence="2 3" key="1">
    <citation type="submission" date="2020-07" db="EMBL/GenBank/DDBJ databases">
        <title>Sequencing the genomes of 1000 actinobacteria strains.</title>
        <authorList>
            <person name="Klenk H.-P."/>
        </authorList>
    </citation>
    <scope>NUCLEOTIDE SEQUENCE [LARGE SCALE GENOMIC DNA]</scope>
    <source>
        <strain evidence="2 3">CXB654</strain>
    </source>
</reference>
<protein>
    <submittedName>
        <fullName evidence="2">CRISPR system Cascade subunit CasD</fullName>
    </submittedName>
</protein>
<sequence length="251" mass="28057">MSGLLLRLAGPLQSWGEHSLFGERDTLSFPSRSGLLGLIAAAQGIQRGHPLGDLHQLRFTIRVDRPGVRLVDFHTIGGGLPRARTVLTADGKRQSAATATIVTKRHYLSDAVFTVATEGPDILVTDVAAALRRPRWQPFLGRRSCPPEQPLLLDRPVDDPVAELRRHVPVPRWAPRDGSDLELDFVHEGDHDDAWQRSELYDTPTEFTRHDRRYRPRPVSVVSTPVPAARCFGRSETYQAELIRYIQGAAR</sequence>
<evidence type="ECO:0000313" key="3">
    <source>
        <dbReference type="Proteomes" id="UP000589036"/>
    </source>
</evidence>